<dbReference type="EMBL" id="FPBZ01000005">
    <property type="protein sequence ID" value="SFU48690.1"/>
    <property type="molecule type" value="Genomic_DNA"/>
</dbReference>
<name>A0A1I7GJS3_9PROT</name>
<evidence type="ECO:0000313" key="2">
    <source>
        <dbReference type="Proteomes" id="UP000182649"/>
    </source>
</evidence>
<dbReference type="AlphaFoldDB" id="A0A1I7GJS3"/>
<proteinExistence type="predicted"/>
<accession>A0A1I7GJS3</accession>
<gene>
    <name evidence="1" type="ORF">SAMN05216417_10513</name>
</gene>
<protein>
    <submittedName>
        <fullName evidence="1">Uncharacterized protein</fullName>
    </submittedName>
</protein>
<reference evidence="1 2" key="1">
    <citation type="submission" date="2016-10" db="EMBL/GenBank/DDBJ databases">
        <authorList>
            <person name="de Groot N.N."/>
        </authorList>
    </citation>
    <scope>NUCLEOTIDE SEQUENCE [LARGE SCALE GENOMIC DNA]</scope>
    <source>
        <strain evidence="1 2">Nl14</strain>
    </source>
</reference>
<dbReference type="Proteomes" id="UP000182649">
    <property type="component" value="Unassembled WGS sequence"/>
</dbReference>
<evidence type="ECO:0000313" key="1">
    <source>
        <dbReference type="EMBL" id="SFU48690.1"/>
    </source>
</evidence>
<organism evidence="1 2">
    <name type="scientific">Nitrosospira multiformis</name>
    <dbReference type="NCBI Taxonomy" id="1231"/>
    <lineage>
        <taxon>Bacteria</taxon>
        <taxon>Pseudomonadati</taxon>
        <taxon>Pseudomonadota</taxon>
        <taxon>Betaproteobacteria</taxon>
        <taxon>Nitrosomonadales</taxon>
        <taxon>Nitrosomonadaceae</taxon>
        <taxon>Nitrosospira</taxon>
    </lineage>
</organism>
<sequence length="172" mass="19359">MELFNNVLNPSLPQLASDEQSCCSSCGIGTPEVISLPVARRVSEAHLQGARSCVEGAHTVLCHLHNQLARRSNQYYRCLFLEDVLRAPREDPENRQVEICRLLLASGVKAFSRLSQLQLPLRPARRIFPIGLELLDQRIRVCQVIRYCENRQSDHRGLAAGLQRESASLDSQ</sequence>